<evidence type="ECO:0000256" key="1">
    <source>
        <dbReference type="SAM" id="SignalP"/>
    </source>
</evidence>
<feature type="chain" id="PRO_5011484274" description="Cyclophilin-like domain-containing protein" evidence="1">
    <location>
        <begin position="22"/>
        <end position="140"/>
    </location>
</feature>
<dbReference type="RefSeq" id="WP_089889492.1">
    <property type="nucleotide sequence ID" value="NZ_FNGV01000005.1"/>
</dbReference>
<dbReference type="AlphaFoldDB" id="A0A1G9QTT5"/>
<dbReference type="EMBL" id="FNGV01000005">
    <property type="protein sequence ID" value="SDM14416.1"/>
    <property type="molecule type" value="Genomic_DNA"/>
</dbReference>
<keyword evidence="3" id="KW-1185">Reference proteome</keyword>
<gene>
    <name evidence="2" type="ORF">SAMN04488514_105204</name>
</gene>
<feature type="signal peptide" evidence="1">
    <location>
        <begin position="1"/>
        <end position="21"/>
    </location>
</feature>
<dbReference type="Proteomes" id="UP000199440">
    <property type="component" value="Unassembled WGS sequence"/>
</dbReference>
<dbReference type="OrthoDB" id="1446080at2"/>
<evidence type="ECO:0000313" key="2">
    <source>
        <dbReference type="EMBL" id="SDM14416.1"/>
    </source>
</evidence>
<protein>
    <recommendedName>
        <fullName evidence="4">Cyclophilin-like domain-containing protein</fullName>
    </recommendedName>
</protein>
<proteinExistence type="predicted"/>
<evidence type="ECO:0008006" key="4">
    <source>
        <dbReference type="Google" id="ProtNLM"/>
    </source>
</evidence>
<evidence type="ECO:0000313" key="3">
    <source>
        <dbReference type="Proteomes" id="UP000199440"/>
    </source>
</evidence>
<keyword evidence="1" id="KW-0732">Signal</keyword>
<organism evidence="2 3">
    <name type="scientific">Kriegella aquimaris</name>
    <dbReference type="NCBI Taxonomy" id="192904"/>
    <lineage>
        <taxon>Bacteria</taxon>
        <taxon>Pseudomonadati</taxon>
        <taxon>Bacteroidota</taxon>
        <taxon>Flavobacteriia</taxon>
        <taxon>Flavobacteriales</taxon>
        <taxon>Flavobacteriaceae</taxon>
        <taxon>Kriegella</taxon>
    </lineage>
</organism>
<name>A0A1G9QTT5_9FLAO</name>
<reference evidence="2 3" key="1">
    <citation type="submission" date="2016-10" db="EMBL/GenBank/DDBJ databases">
        <authorList>
            <person name="de Groot N.N."/>
        </authorList>
    </citation>
    <scope>NUCLEOTIDE SEQUENCE [LARGE SCALE GENOMIC DNA]</scope>
    <source>
        <strain evidence="2 3">DSM 19886</strain>
    </source>
</reference>
<sequence length="140" mass="15857">MNKLKCLLLIICLGTCSVVRAQTHSTKETKVILVVSANTQVVTHMVLFNSFEKLKRQEVENAFPNSKFYIGLLKGNYILDDYGLKPEKDTEVIIYSNRQVFQEEPFLAGEDIALGDKIKLGNRTARIISNKKGEITLRTH</sequence>
<accession>A0A1G9QTT5</accession>